<protein>
    <submittedName>
        <fullName evidence="1">Uncharacterized protein</fullName>
    </submittedName>
</protein>
<organism evidence="1 3">
    <name type="scientific">Legionella israelensis</name>
    <dbReference type="NCBI Taxonomy" id="454"/>
    <lineage>
        <taxon>Bacteria</taxon>
        <taxon>Pseudomonadati</taxon>
        <taxon>Pseudomonadota</taxon>
        <taxon>Gammaproteobacteria</taxon>
        <taxon>Legionellales</taxon>
        <taxon>Legionellaceae</taxon>
        <taxon>Legionella</taxon>
    </lineage>
</organism>
<accession>A0A0W0VK34</accession>
<dbReference type="EMBL" id="LNYH01000100">
    <property type="protein sequence ID" value="KTD20465.1"/>
    <property type="molecule type" value="Genomic_DNA"/>
</dbReference>
<evidence type="ECO:0000313" key="2">
    <source>
        <dbReference type="EMBL" id="QBR83973.1"/>
    </source>
</evidence>
<dbReference type="PATRIC" id="fig|454.4.peg.1859"/>
<reference evidence="2 4" key="2">
    <citation type="submission" date="2019-03" db="EMBL/GenBank/DDBJ databases">
        <title>Diverse conjugative elements silence natural transformation in Legionella species.</title>
        <authorList>
            <person name="Durieux I."/>
            <person name="Ginevra C."/>
            <person name="Attaiech L."/>
            <person name="Picq K."/>
            <person name="Juan P.A."/>
            <person name="Jarraud S."/>
            <person name="Charpentier X."/>
        </authorList>
    </citation>
    <scope>NUCLEOTIDE SEQUENCE [LARGE SCALE GENOMIC DNA]</scope>
    <source>
        <strain evidence="2 4">HL-0427-4011</strain>
    </source>
</reference>
<dbReference type="EMBL" id="CP038254">
    <property type="protein sequence ID" value="QBR83973.1"/>
    <property type="molecule type" value="Genomic_DNA"/>
</dbReference>
<dbReference type="RefSeq" id="WP_058502049.1">
    <property type="nucleotide sequence ID" value="NZ_CAAAJA010000007.1"/>
</dbReference>
<proteinExistence type="predicted"/>
<dbReference type="Proteomes" id="UP000054761">
    <property type="component" value="Unassembled WGS sequence"/>
</dbReference>
<dbReference type="OrthoDB" id="5649397at2"/>
<keyword evidence="3" id="KW-1185">Reference proteome</keyword>
<dbReference type="AlphaFoldDB" id="A0A0W0VK34"/>
<dbReference type="Proteomes" id="UP000295517">
    <property type="component" value="Chromosome"/>
</dbReference>
<evidence type="ECO:0000313" key="4">
    <source>
        <dbReference type="Proteomes" id="UP000295517"/>
    </source>
</evidence>
<gene>
    <name evidence="2" type="ORF">E3983_06180</name>
    <name evidence="1" type="ORF">Lisr_1710</name>
</gene>
<evidence type="ECO:0000313" key="1">
    <source>
        <dbReference type="EMBL" id="KTD20465.1"/>
    </source>
</evidence>
<sequence>MTYKTIASVNQKGQLELKDGKLEKIGDHIFAYHAVLALCDKKIVSEVNKDFFISELPGSGFYSQYKVTFSADKTPQVAEELEKIFPGIEISGKEKMNIDSHVNSQLVTI</sequence>
<evidence type="ECO:0000313" key="3">
    <source>
        <dbReference type="Proteomes" id="UP000054761"/>
    </source>
</evidence>
<name>A0A0W0VK34_9GAMM</name>
<reference evidence="1 3" key="1">
    <citation type="submission" date="2015-11" db="EMBL/GenBank/DDBJ databases">
        <title>Genomic analysis of 38 Legionella species identifies large and diverse effector repertoires.</title>
        <authorList>
            <person name="Burstein D."/>
            <person name="Amaro F."/>
            <person name="Zusman T."/>
            <person name="Lifshitz Z."/>
            <person name="Cohen O."/>
            <person name="Gilbert J.A."/>
            <person name="Pupko T."/>
            <person name="Shuman H.A."/>
            <person name="Segal G."/>
        </authorList>
    </citation>
    <scope>NUCLEOTIDE SEQUENCE [LARGE SCALE GENOMIC DNA]</scope>
    <source>
        <strain evidence="1 3">Bercovier 4</strain>
    </source>
</reference>